<feature type="transmembrane region" description="Helical" evidence="3">
    <location>
        <begin position="74"/>
        <end position="95"/>
    </location>
</feature>
<keyword evidence="3" id="KW-0472">Membrane</keyword>
<dbReference type="PANTHER" id="PTHR13370">
    <property type="entry name" value="RNA METHYLASE-RELATED"/>
    <property type="match status" value="1"/>
</dbReference>
<dbReference type="EMBL" id="CAMGYJ010000002">
    <property type="protein sequence ID" value="CAI0375708.1"/>
    <property type="molecule type" value="Genomic_DNA"/>
</dbReference>
<keyword evidence="1" id="KW-0489">Methyltransferase</keyword>
<keyword evidence="6" id="KW-1185">Reference proteome</keyword>
<evidence type="ECO:0000313" key="6">
    <source>
        <dbReference type="Proteomes" id="UP001154282"/>
    </source>
</evidence>
<dbReference type="SUPFAM" id="SSF53335">
    <property type="entry name" value="S-adenosyl-L-methionine-dependent methyltransferases"/>
    <property type="match status" value="1"/>
</dbReference>
<dbReference type="PIRSF" id="PIRSF017259">
    <property type="entry name" value="tRNA_mtfrase_TRM11"/>
    <property type="match status" value="1"/>
</dbReference>
<feature type="domain" description="Ribosomal RNA large subunit methyltransferase K/L-like methyltransferase" evidence="4">
    <location>
        <begin position="41"/>
        <end position="96"/>
    </location>
</feature>
<dbReference type="PANTHER" id="PTHR13370:SF3">
    <property type="entry name" value="TRNA (GUANINE(10)-N2)-METHYLTRANSFERASE HOMOLOG"/>
    <property type="match status" value="1"/>
</dbReference>
<evidence type="ECO:0000256" key="1">
    <source>
        <dbReference type="ARBA" id="ARBA00022603"/>
    </source>
</evidence>
<proteinExistence type="predicted"/>
<dbReference type="PROSITE" id="PS00092">
    <property type="entry name" value="N6_MTASE"/>
    <property type="match status" value="1"/>
</dbReference>
<evidence type="ECO:0000259" key="4">
    <source>
        <dbReference type="Pfam" id="PF01170"/>
    </source>
</evidence>
<evidence type="ECO:0000256" key="3">
    <source>
        <dbReference type="SAM" id="Phobius"/>
    </source>
</evidence>
<accession>A0AAV0GTE4</accession>
<evidence type="ECO:0000256" key="2">
    <source>
        <dbReference type="ARBA" id="ARBA00022679"/>
    </source>
</evidence>
<dbReference type="AlphaFoldDB" id="A0AAV0GTE4"/>
<keyword evidence="3" id="KW-0812">Transmembrane</keyword>
<keyword evidence="3" id="KW-1133">Transmembrane helix</keyword>
<reference evidence="5" key="1">
    <citation type="submission" date="2022-08" db="EMBL/GenBank/DDBJ databases">
        <authorList>
            <person name="Gutierrez-Valencia J."/>
        </authorList>
    </citation>
    <scope>NUCLEOTIDE SEQUENCE</scope>
</reference>
<comment type="caution">
    <text evidence="5">The sequence shown here is derived from an EMBL/GenBank/DDBJ whole genome shotgun (WGS) entry which is preliminary data.</text>
</comment>
<dbReference type="GO" id="GO:0003676">
    <property type="term" value="F:nucleic acid binding"/>
    <property type="evidence" value="ECO:0007669"/>
    <property type="project" value="InterPro"/>
</dbReference>
<dbReference type="GO" id="GO:0008168">
    <property type="term" value="F:methyltransferase activity"/>
    <property type="evidence" value="ECO:0007669"/>
    <property type="project" value="UniProtKB-KW"/>
</dbReference>
<name>A0AAV0GTE4_9ROSI</name>
<dbReference type="GO" id="GO:0032259">
    <property type="term" value="P:methylation"/>
    <property type="evidence" value="ECO:0007669"/>
    <property type="project" value="UniProtKB-KW"/>
</dbReference>
<dbReference type="InterPro" id="IPR029063">
    <property type="entry name" value="SAM-dependent_MTases_sf"/>
</dbReference>
<dbReference type="Proteomes" id="UP001154282">
    <property type="component" value="Unassembled WGS sequence"/>
</dbReference>
<dbReference type="GO" id="GO:0043527">
    <property type="term" value="C:tRNA methyltransferase complex"/>
    <property type="evidence" value="ECO:0007669"/>
    <property type="project" value="UniProtKB-ARBA"/>
</dbReference>
<sequence>METDDHGGNNGLPPVVQKRIFFGREIGGSDRTLIPTYQLKSRKYLGPTAMDAEMAFLMANQALVKPGKLVYDPFVGTGSILIGAAHFGAMTMVLVRDGRGPDRNVWSNFKQVFDAIICDPPYGVRAGGLVGPYTVPDDKRTDHIPSTAPYSLARMLVIGGRLVYFFPVLREDEANVGNTVFPEHPCFELISSSEQILSSRYSRVLLTMVKRRPYTEEIAEAARVKHTEFRENHVKWLEDGNIHSSVFTPADQLTVSGDTKPLRDLKPKYRGKYV</sequence>
<evidence type="ECO:0000313" key="5">
    <source>
        <dbReference type="EMBL" id="CAI0375708.1"/>
    </source>
</evidence>
<dbReference type="Pfam" id="PF01170">
    <property type="entry name" value="UPF0020"/>
    <property type="match status" value="1"/>
</dbReference>
<keyword evidence="2" id="KW-0808">Transferase</keyword>
<gene>
    <name evidence="5" type="ORF">LITE_LOCUS706</name>
</gene>
<organism evidence="5 6">
    <name type="scientific">Linum tenue</name>
    <dbReference type="NCBI Taxonomy" id="586396"/>
    <lineage>
        <taxon>Eukaryota</taxon>
        <taxon>Viridiplantae</taxon>
        <taxon>Streptophyta</taxon>
        <taxon>Embryophyta</taxon>
        <taxon>Tracheophyta</taxon>
        <taxon>Spermatophyta</taxon>
        <taxon>Magnoliopsida</taxon>
        <taxon>eudicotyledons</taxon>
        <taxon>Gunneridae</taxon>
        <taxon>Pentapetalae</taxon>
        <taxon>rosids</taxon>
        <taxon>fabids</taxon>
        <taxon>Malpighiales</taxon>
        <taxon>Linaceae</taxon>
        <taxon>Linum</taxon>
    </lineage>
</organism>
<dbReference type="InterPro" id="IPR002052">
    <property type="entry name" value="DNA_methylase_N6_adenine_CS"/>
</dbReference>
<protein>
    <recommendedName>
        <fullName evidence="4">Ribosomal RNA large subunit methyltransferase K/L-like methyltransferase domain-containing protein</fullName>
    </recommendedName>
</protein>
<dbReference type="InterPro" id="IPR000241">
    <property type="entry name" value="RlmKL-like_Mtase"/>
</dbReference>
<dbReference type="Gene3D" id="3.40.50.150">
    <property type="entry name" value="Vaccinia Virus protein VP39"/>
    <property type="match status" value="1"/>
</dbReference>
<dbReference type="GO" id="GO:0005737">
    <property type="term" value="C:cytoplasm"/>
    <property type="evidence" value="ECO:0007669"/>
    <property type="project" value="TreeGrafter"/>
</dbReference>